<proteinExistence type="predicted"/>
<dbReference type="EMBL" id="JAHRIO010080641">
    <property type="protein sequence ID" value="MEQ2184732.1"/>
    <property type="molecule type" value="Genomic_DNA"/>
</dbReference>
<sequence length="136" mass="14706">MRFMEKNVCLTKQATCVVMASEITSRAAAVLLSDPCFQLHSIQHLLGEPGDSSGSSAACRPAAASSGSSVAPSAAGNSSERKHFSLHACEFTNILVDQGWSWSMVPSEHLCVGCSFRVREPQRYYCSCSPGDFHRF</sequence>
<evidence type="ECO:0000313" key="3">
    <source>
        <dbReference type="Proteomes" id="UP001476798"/>
    </source>
</evidence>
<reference evidence="2 3" key="1">
    <citation type="submission" date="2021-06" db="EMBL/GenBank/DDBJ databases">
        <authorList>
            <person name="Palmer J.M."/>
        </authorList>
    </citation>
    <scope>NUCLEOTIDE SEQUENCE [LARGE SCALE GENOMIC DNA]</scope>
    <source>
        <strain evidence="2 3">GA_2019</strain>
        <tissue evidence="2">Muscle</tissue>
    </source>
</reference>
<protein>
    <submittedName>
        <fullName evidence="2">Uncharacterized protein</fullName>
    </submittedName>
</protein>
<gene>
    <name evidence="2" type="ORF">GOODEAATRI_011171</name>
</gene>
<organism evidence="2 3">
    <name type="scientific">Goodea atripinnis</name>
    <dbReference type="NCBI Taxonomy" id="208336"/>
    <lineage>
        <taxon>Eukaryota</taxon>
        <taxon>Metazoa</taxon>
        <taxon>Chordata</taxon>
        <taxon>Craniata</taxon>
        <taxon>Vertebrata</taxon>
        <taxon>Euteleostomi</taxon>
        <taxon>Actinopterygii</taxon>
        <taxon>Neopterygii</taxon>
        <taxon>Teleostei</taxon>
        <taxon>Neoteleostei</taxon>
        <taxon>Acanthomorphata</taxon>
        <taxon>Ovalentaria</taxon>
        <taxon>Atherinomorphae</taxon>
        <taxon>Cyprinodontiformes</taxon>
        <taxon>Goodeidae</taxon>
        <taxon>Goodea</taxon>
    </lineage>
</organism>
<comment type="caution">
    <text evidence="2">The sequence shown here is derived from an EMBL/GenBank/DDBJ whole genome shotgun (WGS) entry which is preliminary data.</text>
</comment>
<feature type="region of interest" description="Disordered" evidence="1">
    <location>
        <begin position="51"/>
        <end position="77"/>
    </location>
</feature>
<accession>A0ABV0PN63</accession>
<keyword evidence="3" id="KW-1185">Reference proteome</keyword>
<evidence type="ECO:0000256" key="1">
    <source>
        <dbReference type="SAM" id="MobiDB-lite"/>
    </source>
</evidence>
<dbReference type="Proteomes" id="UP001476798">
    <property type="component" value="Unassembled WGS sequence"/>
</dbReference>
<evidence type="ECO:0000313" key="2">
    <source>
        <dbReference type="EMBL" id="MEQ2184732.1"/>
    </source>
</evidence>
<name>A0ABV0PN63_9TELE</name>
<feature type="compositionally biased region" description="Low complexity" evidence="1">
    <location>
        <begin position="52"/>
        <end position="77"/>
    </location>
</feature>